<evidence type="ECO:0000313" key="2">
    <source>
        <dbReference type="EMBL" id="MCE3216573.1"/>
    </source>
</evidence>
<feature type="chain" id="PRO_5046978021" description="Secreted protein" evidence="1">
    <location>
        <begin position="19"/>
        <end position="104"/>
    </location>
</feature>
<proteinExistence type="predicted"/>
<comment type="caution">
    <text evidence="2">The sequence shown here is derived from an EMBL/GenBank/DDBJ whole genome shotgun (WGS) entry which is preliminary data.</text>
</comment>
<reference evidence="2 3" key="1">
    <citation type="journal article" date="2021" name="BMC Genomics">
        <title>Datura genome reveals duplications of psychoactive alkaloid biosynthetic genes and high mutation rate following tissue culture.</title>
        <authorList>
            <person name="Rajewski A."/>
            <person name="Carter-House D."/>
            <person name="Stajich J."/>
            <person name="Litt A."/>
        </authorList>
    </citation>
    <scope>NUCLEOTIDE SEQUENCE [LARGE SCALE GENOMIC DNA]</scope>
    <source>
        <strain evidence="2">AR-01</strain>
    </source>
</reference>
<accession>A0ABS8WWY8</accession>
<name>A0ABS8WWY8_DATST</name>
<gene>
    <name evidence="2" type="ORF">HAX54_006936</name>
</gene>
<evidence type="ECO:0008006" key="4">
    <source>
        <dbReference type="Google" id="ProtNLM"/>
    </source>
</evidence>
<keyword evidence="3" id="KW-1185">Reference proteome</keyword>
<organism evidence="2 3">
    <name type="scientific">Datura stramonium</name>
    <name type="common">Jimsonweed</name>
    <name type="synonym">Common thornapple</name>
    <dbReference type="NCBI Taxonomy" id="4076"/>
    <lineage>
        <taxon>Eukaryota</taxon>
        <taxon>Viridiplantae</taxon>
        <taxon>Streptophyta</taxon>
        <taxon>Embryophyta</taxon>
        <taxon>Tracheophyta</taxon>
        <taxon>Spermatophyta</taxon>
        <taxon>Magnoliopsida</taxon>
        <taxon>eudicotyledons</taxon>
        <taxon>Gunneridae</taxon>
        <taxon>Pentapetalae</taxon>
        <taxon>asterids</taxon>
        <taxon>lamiids</taxon>
        <taxon>Solanales</taxon>
        <taxon>Solanaceae</taxon>
        <taxon>Solanoideae</taxon>
        <taxon>Datureae</taxon>
        <taxon>Datura</taxon>
    </lineage>
</organism>
<keyword evidence="1" id="KW-0732">Signal</keyword>
<protein>
    <recommendedName>
        <fullName evidence="4">Secreted protein</fullName>
    </recommendedName>
</protein>
<feature type="signal peptide" evidence="1">
    <location>
        <begin position="1"/>
        <end position="18"/>
    </location>
</feature>
<evidence type="ECO:0000256" key="1">
    <source>
        <dbReference type="SAM" id="SignalP"/>
    </source>
</evidence>
<sequence>MNLTWALKFLFLVEVGNPFLGVETSLQHRLMLLPLRTCHSASVGPCRACQCAGETGRFVPTIAQGSWVPRVWPCAIVAMRRTSYSANLVAASCSLSRGHGIAHF</sequence>
<dbReference type="Proteomes" id="UP000823775">
    <property type="component" value="Unassembled WGS sequence"/>
</dbReference>
<dbReference type="EMBL" id="JACEIK010013571">
    <property type="protein sequence ID" value="MCE3216573.1"/>
    <property type="molecule type" value="Genomic_DNA"/>
</dbReference>
<evidence type="ECO:0000313" key="3">
    <source>
        <dbReference type="Proteomes" id="UP000823775"/>
    </source>
</evidence>